<feature type="transmembrane region" description="Helical" evidence="5">
    <location>
        <begin position="421"/>
        <end position="440"/>
    </location>
</feature>
<feature type="transmembrane region" description="Helical" evidence="5">
    <location>
        <begin position="269"/>
        <end position="286"/>
    </location>
</feature>
<evidence type="ECO:0000256" key="5">
    <source>
        <dbReference type="SAM" id="Phobius"/>
    </source>
</evidence>
<evidence type="ECO:0000256" key="1">
    <source>
        <dbReference type="ARBA" id="ARBA00004141"/>
    </source>
</evidence>
<proteinExistence type="predicted"/>
<comment type="subcellular location">
    <subcellularLocation>
        <location evidence="1">Membrane</location>
        <topology evidence="1">Multi-pass membrane protein</topology>
    </subcellularLocation>
</comment>
<evidence type="ECO:0000256" key="2">
    <source>
        <dbReference type="ARBA" id="ARBA00022692"/>
    </source>
</evidence>
<feature type="transmembrane region" description="Helical" evidence="5">
    <location>
        <begin position="293"/>
        <end position="312"/>
    </location>
</feature>
<keyword evidence="4 5" id="KW-0472">Membrane</keyword>
<dbReference type="GO" id="GO:0016020">
    <property type="term" value="C:membrane"/>
    <property type="evidence" value="ECO:0007669"/>
    <property type="project" value="UniProtKB-SubCell"/>
</dbReference>
<dbReference type="InterPro" id="IPR051533">
    <property type="entry name" value="WaaL-like"/>
</dbReference>
<feature type="transmembrane region" description="Helical" evidence="5">
    <location>
        <begin position="7"/>
        <end position="25"/>
    </location>
</feature>
<dbReference type="PANTHER" id="PTHR37422:SF13">
    <property type="entry name" value="LIPOPOLYSACCHARIDE BIOSYNTHESIS PROTEIN PA4999-RELATED"/>
    <property type="match status" value="1"/>
</dbReference>
<dbReference type="EMBL" id="WJJP01000720">
    <property type="protein sequence ID" value="MBD3327296.1"/>
    <property type="molecule type" value="Genomic_DNA"/>
</dbReference>
<reference evidence="7" key="1">
    <citation type="submission" date="2019-11" db="EMBL/GenBank/DDBJ databases">
        <title>Microbial mats filling the niche in hypersaline microbial mats.</title>
        <authorList>
            <person name="Wong H.L."/>
            <person name="Macleod F.I."/>
            <person name="White R.A. III"/>
            <person name="Burns B.P."/>
        </authorList>
    </citation>
    <scope>NUCLEOTIDE SEQUENCE</scope>
    <source>
        <strain evidence="7">Rbin_158</strain>
    </source>
</reference>
<organism evidence="7 8">
    <name type="scientific">candidate division KSB3 bacterium</name>
    <dbReference type="NCBI Taxonomy" id="2044937"/>
    <lineage>
        <taxon>Bacteria</taxon>
        <taxon>candidate division KSB3</taxon>
    </lineage>
</organism>
<dbReference type="Pfam" id="PF04932">
    <property type="entry name" value="Wzy_C"/>
    <property type="match status" value="1"/>
</dbReference>
<evidence type="ECO:0000313" key="8">
    <source>
        <dbReference type="Proteomes" id="UP000649604"/>
    </source>
</evidence>
<feature type="transmembrane region" description="Helical" evidence="5">
    <location>
        <begin position="390"/>
        <end position="409"/>
    </location>
</feature>
<dbReference type="PANTHER" id="PTHR37422">
    <property type="entry name" value="TEICHURONIC ACID BIOSYNTHESIS PROTEIN TUAE"/>
    <property type="match status" value="1"/>
</dbReference>
<dbReference type="Proteomes" id="UP000649604">
    <property type="component" value="Unassembled WGS sequence"/>
</dbReference>
<name>A0A9D5K0S5_9BACT</name>
<dbReference type="InterPro" id="IPR007016">
    <property type="entry name" value="O-antigen_ligase-rel_domated"/>
</dbReference>
<feature type="transmembrane region" description="Helical" evidence="5">
    <location>
        <begin position="138"/>
        <end position="155"/>
    </location>
</feature>
<feature type="transmembrane region" description="Helical" evidence="5">
    <location>
        <begin position="247"/>
        <end position="263"/>
    </location>
</feature>
<evidence type="ECO:0000313" key="7">
    <source>
        <dbReference type="EMBL" id="MBD3327296.1"/>
    </source>
</evidence>
<keyword evidence="3 5" id="KW-1133">Transmembrane helix</keyword>
<dbReference type="AlphaFoldDB" id="A0A9D5K0S5"/>
<feature type="transmembrane region" description="Helical" evidence="5">
    <location>
        <begin position="71"/>
        <end position="92"/>
    </location>
</feature>
<evidence type="ECO:0000256" key="3">
    <source>
        <dbReference type="ARBA" id="ARBA00022989"/>
    </source>
</evidence>
<feature type="transmembrane region" description="Helical" evidence="5">
    <location>
        <begin position="446"/>
        <end position="466"/>
    </location>
</feature>
<accession>A0A9D5K0S5</accession>
<keyword evidence="2 5" id="KW-0812">Transmembrane</keyword>
<feature type="transmembrane region" description="Helical" evidence="5">
    <location>
        <begin position="31"/>
        <end position="50"/>
    </location>
</feature>
<gene>
    <name evidence="7" type="ORF">GF339_22105</name>
</gene>
<feature type="domain" description="O-antigen ligase-related" evidence="6">
    <location>
        <begin position="252"/>
        <end position="396"/>
    </location>
</feature>
<protein>
    <recommendedName>
        <fullName evidence="6">O-antigen ligase-related domain-containing protein</fullName>
    </recommendedName>
</protein>
<feature type="transmembrane region" description="Helical" evidence="5">
    <location>
        <begin position="164"/>
        <end position="184"/>
    </location>
</feature>
<sequence length="473" mass="52604">MLSEKIIEGGLILLLIYTPLAFGAVTEHSVMLVEGMTGGLVLVWLARVLAQRRRRTYGDRLPSGTKPIAPRPGVLLPLMLGLFLGVILFQQIPLPVAAVNVLSPQTYHLYREALEILSLPLPDSLPLSVCVQATETKLAKFLVYVAVFFLIVTTLRRTKQIKRLVYVIIGVGFIEALYSLLQLLSGEQLLAFYPKGVWASGSFMNKNHFAGYLEMIILLTLGVIFTRFEPSVSRRVKVPAEEKYAKTAILGFIVLLLLCAHVLSGSRGGLVSLAAGLLFFAFLVNSRHFLRKWGILLVIMFPLTLGIVGVLAPMQMSRHVDRFTEQQLEPSFHLRWEIWATQGQIVQDFPIVGSGFGTFPHIARRYQTFVWDRRLVHSESDFLQLLSETGLVGMLLMGGVGVVFFVKTLSRWRRRRSRWSVALVAGGLSAMGSMVVHSGIDFNLHIPSNALLFTVIAALSFVSASLSSERSRR</sequence>
<comment type="caution">
    <text evidence="7">The sequence shown here is derived from an EMBL/GenBank/DDBJ whole genome shotgun (WGS) entry which is preliminary data.</text>
</comment>
<evidence type="ECO:0000256" key="4">
    <source>
        <dbReference type="ARBA" id="ARBA00023136"/>
    </source>
</evidence>
<feature type="transmembrane region" description="Helical" evidence="5">
    <location>
        <begin position="209"/>
        <end position="226"/>
    </location>
</feature>
<evidence type="ECO:0000259" key="6">
    <source>
        <dbReference type="Pfam" id="PF04932"/>
    </source>
</evidence>